<dbReference type="InterPro" id="IPR036388">
    <property type="entry name" value="WH-like_DNA-bd_sf"/>
</dbReference>
<keyword evidence="3" id="KW-1185">Reference proteome</keyword>
<sequence length="92" mass="9904">MAPTVRQLALLRYVHGYHLAHGGVSPSYQRCAADLGLASKSGIHRLLHGLQMRGLVCLRPGHPCSIEILQPPSIPTFAGAPLYAVPLRMPEA</sequence>
<reference evidence="2 3" key="1">
    <citation type="submission" date="2016-05" db="EMBL/GenBank/DDBJ databases">
        <title>Complete genome sequence of Novosphingobium guangzhouense SA925(T).</title>
        <authorList>
            <person name="Sha S."/>
        </authorList>
    </citation>
    <scope>NUCLEOTIDE SEQUENCE [LARGE SCALE GENOMIC DNA]</scope>
    <source>
        <strain evidence="2 3">SA925</strain>
    </source>
</reference>
<dbReference type="InterPro" id="IPR036390">
    <property type="entry name" value="WH_DNA-bd_sf"/>
</dbReference>
<dbReference type="RefSeq" id="WP_103094391.1">
    <property type="nucleotide sequence ID" value="NZ_LYMM01000002.1"/>
</dbReference>
<protein>
    <recommendedName>
        <fullName evidence="1">LexA repressor DNA-binding domain-containing protein</fullName>
    </recommendedName>
</protein>
<organism evidence="2 3">
    <name type="scientific">Novosphingobium guangzhouense</name>
    <dbReference type="NCBI Taxonomy" id="1850347"/>
    <lineage>
        <taxon>Bacteria</taxon>
        <taxon>Pseudomonadati</taxon>
        <taxon>Pseudomonadota</taxon>
        <taxon>Alphaproteobacteria</taxon>
        <taxon>Sphingomonadales</taxon>
        <taxon>Sphingomonadaceae</taxon>
        <taxon>Novosphingobium</taxon>
    </lineage>
</organism>
<evidence type="ECO:0000259" key="1">
    <source>
        <dbReference type="Pfam" id="PF01726"/>
    </source>
</evidence>
<name>A0A2K2G5Y8_9SPHN</name>
<dbReference type="EMBL" id="LYMM01000002">
    <property type="protein sequence ID" value="PNU06451.1"/>
    <property type="molecule type" value="Genomic_DNA"/>
</dbReference>
<dbReference type="Pfam" id="PF01726">
    <property type="entry name" value="LexA_DNA_bind"/>
    <property type="match status" value="1"/>
</dbReference>
<accession>A0A2K2G5Y8</accession>
<dbReference type="GO" id="GO:0006508">
    <property type="term" value="P:proteolysis"/>
    <property type="evidence" value="ECO:0007669"/>
    <property type="project" value="InterPro"/>
</dbReference>
<evidence type="ECO:0000313" key="3">
    <source>
        <dbReference type="Proteomes" id="UP000236327"/>
    </source>
</evidence>
<gene>
    <name evidence="2" type="ORF">A8V01_02590</name>
</gene>
<dbReference type="SUPFAM" id="SSF46785">
    <property type="entry name" value="Winged helix' DNA-binding domain"/>
    <property type="match status" value="1"/>
</dbReference>
<dbReference type="Gene3D" id="1.10.10.10">
    <property type="entry name" value="Winged helix-like DNA-binding domain superfamily/Winged helix DNA-binding domain"/>
    <property type="match status" value="1"/>
</dbReference>
<feature type="domain" description="LexA repressor DNA-binding" evidence="1">
    <location>
        <begin position="4"/>
        <end position="63"/>
    </location>
</feature>
<dbReference type="GO" id="GO:0004252">
    <property type="term" value="F:serine-type endopeptidase activity"/>
    <property type="evidence" value="ECO:0007669"/>
    <property type="project" value="InterPro"/>
</dbReference>
<proteinExistence type="predicted"/>
<dbReference type="AlphaFoldDB" id="A0A2K2G5Y8"/>
<dbReference type="InterPro" id="IPR006199">
    <property type="entry name" value="LexA_DNA-bd_dom"/>
</dbReference>
<dbReference type="Proteomes" id="UP000236327">
    <property type="component" value="Unassembled WGS sequence"/>
</dbReference>
<comment type="caution">
    <text evidence="2">The sequence shown here is derived from an EMBL/GenBank/DDBJ whole genome shotgun (WGS) entry which is preliminary data.</text>
</comment>
<dbReference type="OrthoDB" id="8266124at2"/>
<evidence type="ECO:0000313" key="2">
    <source>
        <dbReference type="EMBL" id="PNU06451.1"/>
    </source>
</evidence>